<evidence type="ECO:0000256" key="3">
    <source>
        <dbReference type="ARBA" id="ARBA00022491"/>
    </source>
</evidence>
<keyword evidence="13" id="KW-1185">Reference proteome</keyword>
<dbReference type="SMART" id="SM01368">
    <property type="entry name" value="RB_A"/>
    <property type="match status" value="1"/>
</dbReference>
<keyword evidence="5" id="KW-0804">Transcription</keyword>
<dbReference type="GO" id="GO:0000977">
    <property type="term" value="F:RNA polymerase II transcription regulatory region sequence-specific DNA binding"/>
    <property type="evidence" value="ECO:0000318"/>
    <property type="project" value="GO_Central"/>
</dbReference>
<dbReference type="Gramene" id="mRNA:HanXRQr2_Chr06g0254651">
    <property type="protein sequence ID" value="mRNA:HanXRQr2_Chr06g0254651"/>
    <property type="gene ID" value="HanXRQr2_Chr06g0254651"/>
</dbReference>
<dbReference type="GO" id="GO:0005634">
    <property type="term" value="C:nucleus"/>
    <property type="evidence" value="ECO:0007669"/>
    <property type="project" value="UniProtKB-SubCell"/>
</dbReference>
<dbReference type="Gene3D" id="1.10.472.140">
    <property type="match status" value="1"/>
</dbReference>
<dbReference type="InterPro" id="IPR036915">
    <property type="entry name" value="Cyclin-like_sf"/>
</dbReference>
<dbReference type="SMART" id="SM01367">
    <property type="entry name" value="DUF3452"/>
    <property type="match status" value="1"/>
</dbReference>
<dbReference type="GO" id="GO:0032875">
    <property type="term" value="P:regulation of DNA endoreduplication"/>
    <property type="evidence" value="ECO:0007669"/>
    <property type="project" value="UniProtKB-ARBA"/>
</dbReference>
<dbReference type="EMBL" id="CM007895">
    <property type="protein sequence ID" value="OTG22798.1"/>
    <property type="molecule type" value="Genomic_DNA"/>
</dbReference>
<keyword evidence="6" id="KW-0539">Nucleus</keyword>
<reference evidence="11" key="3">
    <citation type="submission" date="2020-06" db="EMBL/GenBank/DDBJ databases">
        <title>Helianthus annuus Genome sequencing and assembly Release 2.</title>
        <authorList>
            <person name="Gouzy J."/>
            <person name="Langlade N."/>
            <person name="Munos S."/>
        </authorList>
    </citation>
    <scope>NUCLEOTIDE SEQUENCE</scope>
    <source>
        <tissue evidence="11">Leaves</tissue>
    </source>
</reference>
<evidence type="ECO:0000256" key="5">
    <source>
        <dbReference type="ARBA" id="ARBA00023163"/>
    </source>
</evidence>
<protein>
    <recommendedName>
        <fullName evidence="8">Retinoblastoma-related protein</fullName>
    </recommendedName>
</protein>
<dbReference type="SUPFAM" id="SSF47954">
    <property type="entry name" value="Cyclin-like"/>
    <property type="match status" value="2"/>
</dbReference>
<reference evidence="12" key="2">
    <citation type="submission" date="2017-02" db="EMBL/GenBank/DDBJ databases">
        <title>Sunflower complete genome.</title>
        <authorList>
            <person name="Langlade N."/>
            <person name="Munos S."/>
        </authorList>
    </citation>
    <scope>NUCLEOTIDE SEQUENCE [LARGE SCALE GENOMIC DNA]</scope>
    <source>
        <tissue evidence="12">Leaves</tissue>
    </source>
</reference>
<keyword evidence="7" id="KW-0131">Cell cycle</keyword>
<dbReference type="InterPro" id="IPR024599">
    <property type="entry name" value="RB_N"/>
</dbReference>
<gene>
    <name evidence="12" type="primary">RBR</name>
    <name evidence="12" type="ORF">HannXRQ_Chr06g0175421</name>
    <name evidence="11" type="ORF">HanXRQr2_Chr06g0254651</name>
</gene>
<dbReference type="AlphaFoldDB" id="A0A251UHI8"/>
<evidence type="ECO:0000256" key="8">
    <source>
        <dbReference type="ARBA" id="ARBA00068442"/>
    </source>
</evidence>
<dbReference type="InterPro" id="IPR028309">
    <property type="entry name" value="RB_fam"/>
</dbReference>
<sequence length="1105" mass="123500">MPYLLFFPRYRTAGSPKAEGKKEKNRAKFHTQIGFQQQLLCVSQARVFTHRINSSRSVQSFPPIWILGFRPIPIWVSINRRSELVRVAEIRVNSMEDFKPIKSTVEGSTENGATIEARFKDFCKGKLRMDDGELEEAMKLFNQSKHLFLTNASSLGSGTPEEAEHYWFAFLLFSLRRLSQKDDAEGAANTNGNGFNLCQILRVAKLNYVDFFKELPQFVVKTGPILSNLYGSDWETRLQAKELQANFVHLSLLSKYYKRAFQTLFVASHDNTDGQSAVANSQDYISSCHRFGWLLFLALRVHAFSRFKDLVTCTNGLVSILAILIIHIPARFRKFSINDTSRFVKKDEKGVDLLASLCNMYETSEEELRKTMVKTNNVVEDILKKKPCLASECKNGNLDNIDTDGLMYYEDLLEESSLSSYLNVLEEDYNNSVCQEGELDEKLFINDDESLLGSSSLSGGAVNLSGTKRKLDLMSSPTKTITSPLSPYRSPSKIKGTPVSTAMTTAKWLRTIISPLPSKPSIELERFMSSCDKDVTADVVKRARIILEAIFPSSGLGDRNAISNIQNTNLMDNIWAEQRRMEALKLYYRVLQAMCTAESQILNGNNLTSLLTNERFHRCMLACSAELVLATHKTVTMLFPAVLERTGITAFDLSKVIESFIRHEESLPRELRRHLNSLEERLLESMVWEKGSSMYNSLTVARPALSSEINRRGLLADPMPSLDAIGLQTNMSCGGLPPVPSLQKRDSSPGKSSILLSPKRVCTEYRSVLVERNSFTSPVKDRLLGINNLKSKLLSPALQSAFASPTRPNPTGRGETCAETSVNLFFSKIVKLAAVRINGMVERLQLSQEIRERVYCLFQQILSQRTALFFNRHIDQIILCCFYGVAKISQLSLTFKEIINNYRKQPHCKIQVFRAVFVDDRASSRSNGKTGQNDVDIIMFYNEIFIPAVKPLLVELAPSAGVAKTTNQVSETNNHDEGPCPGSPKVSVFPSLPDMSPKKVSAVHNVYVSPLRSTKMDALISHGSKSYYACVGESTHAYQSPSKDLTAINNRLNGDCAFSTRKVRGTLNFDEVDVGLVSDSLVANSLYLQNGKGGGTSSSGQMKTE</sequence>
<keyword evidence="4" id="KW-0805">Transcription regulation</keyword>
<organism evidence="12 13">
    <name type="scientific">Helianthus annuus</name>
    <name type="common">Common sunflower</name>
    <dbReference type="NCBI Taxonomy" id="4232"/>
    <lineage>
        <taxon>Eukaryota</taxon>
        <taxon>Viridiplantae</taxon>
        <taxon>Streptophyta</taxon>
        <taxon>Embryophyta</taxon>
        <taxon>Tracheophyta</taxon>
        <taxon>Spermatophyta</taxon>
        <taxon>Magnoliopsida</taxon>
        <taxon>eudicotyledons</taxon>
        <taxon>Gunneridae</taxon>
        <taxon>Pentapetalae</taxon>
        <taxon>asterids</taxon>
        <taxon>campanulids</taxon>
        <taxon>Asterales</taxon>
        <taxon>Asteraceae</taxon>
        <taxon>Asteroideae</taxon>
        <taxon>Heliantheae alliance</taxon>
        <taxon>Heliantheae</taxon>
        <taxon>Helianthus</taxon>
    </lineage>
</organism>
<dbReference type="InterPro" id="IPR002720">
    <property type="entry name" value="RB_A"/>
</dbReference>
<accession>A0A251UHI8</accession>
<dbReference type="FunFam" id="1.10.472.140:FF:000003">
    <property type="entry name" value="Retinoblastoma-related protein 1"/>
    <property type="match status" value="1"/>
</dbReference>
<reference evidence="11 13" key="1">
    <citation type="journal article" date="2017" name="Nature">
        <title>The sunflower genome provides insights into oil metabolism, flowering and Asterid evolution.</title>
        <authorList>
            <person name="Badouin H."/>
            <person name="Gouzy J."/>
            <person name="Grassa C.J."/>
            <person name="Murat F."/>
            <person name="Staton S.E."/>
            <person name="Cottret L."/>
            <person name="Lelandais-Briere C."/>
            <person name="Owens G.L."/>
            <person name="Carrere S."/>
            <person name="Mayjonade B."/>
            <person name="Legrand L."/>
            <person name="Gill N."/>
            <person name="Kane N.C."/>
            <person name="Bowers J.E."/>
            <person name="Hubner S."/>
            <person name="Bellec A."/>
            <person name="Berard A."/>
            <person name="Berges H."/>
            <person name="Blanchet N."/>
            <person name="Boniface M.C."/>
            <person name="Brunel D."/>
            <person name="Catrice O."/>
            <person name="Chaidir N."/>
            <person name="Claudel C."/>
            <person name="Donnadieu C."/>
            <person name="Faraut T."/>
            <person name="Fievet G."/>
            <person name="Helmstetter N."/>
            <person name="King M."/>
            <person name="Knapp S.J."/>
            <person name="Lai Z."/>
            <person name="Le Paslier M.C."/>
            <person name="Lippi Y."/>
            <person name="Lorenzon L."/>
            <person name="Mandel J.R."/>
            <person name="Marage G."/>
            <person name="Marchand G."/>
            <person name="Marquand E."/>
            <person name="Bret-Mestries E."/>
            <person name="Morien E."/>
            <person name="Nambeesan S."/>
            <person name="Nguyen T."/>
            <person name="Pegot-Espagnet P."/>
            <person name="Pouilly N."/>
            <person name="Raftis F."/>
            <person name="Sallet E."/>
            <person name="Schiex T."/>
            <person name="Thomas J."/>
            <person name="Vandecasteele C."/>
            <person name="Vares D."/>
            <person name="Vear F."/>
            <person name="Vautrin S."/>
            <person name="Crespi M."/>
            <person name="Mangin B."/>
            <person name="Burke J.M."/>
            <person name="Salse J."/>
            <person name="Munos S."/>
            <person name="Vincourt P."/>
            <person name="Rieseberg L.H."/>
            <person name="Langlade N.B."/>
        </authorList>
    </citation>
    <scope>NUCLEOTIDE SEQUENCE [LARGE SCALE GENOMIC DNA]</scope>
    <source>
        <strain evidence="13">cv. SF193</strain>
        <tissue evidence="11">Leaves</tissue>
    </source>
</reference>
<evidence type="ECO:0000256" key="1">
    <source>
        <dbReference type="ARBA" id="ARBA00004123"/>
    </source>
</evidence>
<dbReference type="PANTHER" id="PTHR13742">
    <property type="entry name" value="RETINOBLASTOMA-ASSOCIATED PROTEIN RB -RELATED"/>
    <property type="match status" value="1"/>
</dbReference>
<dbReference type="OrthoDB" id="844594at2759"/>
<dbReference type="Pfam" id="PF01857">
    <property type="entry name" value="RB_B"/>
    <property type="match status" value="1"/>
</dbReference>
<dbReference type="FunCoup" id="A0A251UHI8">
    <property type="interactions" value="3714"/>
</dbReference>
<dbReference type="GO" id="GO:0000785">
    <property type="term" value="C:chromatin"/>
    <property type="evidence" value="ECO:0000318"/>
    <property type="project" value="GO_Central"/>
</dbReference>
<dbReference type="Gene3D" id="1.10.472.10">
    <property type="entry name" value="Cyclin-like"/>
    <property type="match status" value="2"/>
</dbReference>
<feature type="domain" description="Retinoblastoma-associated protein A-box" evidence="10">
    <location>
        <begin position="497"/>
        <end position="698"/>
    </location>
</feature>
<dbReference type="Pfam" id="PF11934">
    <property type="entry name" value="DUF3452"/>
    <property type="match status" value="1"/>
</dbReference>
<evidence type="ECO:0000313" key="11">
    <source>
        <dbReference type="EMBL" id="KAF5802006.1"/>
    </source>
</evidence>
<dbReference type="PANTHER" id="PTHR13742:SF17">
    <property type="entry name" value="RE32990P-RELATED"/>
    <property type="match status" value="1"/>
</dbReference>
<dbReference type="Pfam" id="PF01858">
    <property type="entry name" value="RB_A"/>
    <property type="match status" value="1"/>
</dbReference>
<evidence type="ECO:0000259" key="10">
    <source>
        <dbReference type="SMART" id="SM01368"/>
    </source>
</evidence>
<comment type="subcellular location">
    <subcellularLocation>
        <location evidence="1">Nucleus</location>
    </subcellularLocation>
</comment>
<feature type="domain" description="Retinoblastoma-associated protein N-terminal" evidence="9">
    <location>
        <begin position="178"/>
        <end position="327"/>
    </location>
</feature>
<comment type="similarity">
    <text evidence="2">Belongs to the retinoblastoma protein (RB) family.</text>
</comment>
<dbReference type="FunFam" id="1.10.472.10:FF:000067">
    <property type="entry name" value="Retinoblastoma-related protein 1"/>
    <property type="match status" value="1"/>
</dbReference>
<dbReference type="GO" id="GO:0006357">
    <property type="term" value="P:regulation of transcription by RNA polymerase II"/>
    <property type="evidence" value="ECO:0007669"/>
    <property type="project" value="InterPro"/>
</dbReference>
<name>A0A251UHI8_HELAN</name>
<evidence type="ECO:0000256" key="7">
    <source>
        <dbReference type="ARBA" id="ARBA00023306"/>
    </source>
</evidence>
<dbReference type="InterPro" id="IPR002719">
    <property type="entry name" value="RB_B"/>
</dbReference>
<dbReference type="GO" id="GO:0030154">
    <property type="term" value="P:cell differentiation"/>
    <property type="evidence" value="ECO:0000318"/>
    <property type="project" value="GO_Central"/>
</dbReference>
<proteinExistence type="inferred from homology"/>
<dbReference type="EMBL" id="MNCJ02000321">
    <property type="protein sequence ID" value="KAF5802006.1"/>
    <property type="molecule type" value="Genomic_DNA"/>
</dbReference>
<evidence type="ECO:0000313" key="12">
    <source>
        <dbReference type="EMBL" id="OTG22798.1"/>
    </source>
</evidence>
<dbReference type="OMA" id="VYCQSTQ"/>
<dbReference type="GO" id="GO:0005667">
    <property type="term" value="C:transcription regulator complex"/>
    <property type="evidence" value="ECO:0000318"/>
    <property type="project" value="GO_Central"/>
</dbReference>
<evidence type="ECO:0000313" key="13">
    <source>
        <dbReference type="Proteomes" id="UP000215914"/>
    </source>
</evidence>
<dbReference type="FunFam" id="1.10.472.10:FF:000030">
    <property type="entry name" value="Retinoblastoma-related protein 1"/>
    <property type="match status" value="1"/>
</dbReference>
<keyword evidence="3" id="KW-0678">Repressor</keyword>
<dbReference type="InParanoid" id="A0A251UHI8"/>
<evidence type="ECO:0000256" key="6">
    <source>
        <dbReference type="ARBA" id="ARBA00023242"/>
    </source>
</evidence>
<evidence type="ECO:0000256" key="2">
    <source>
        <dbReference type="ARBA" id="ARBA00009475"/>
    </source>
</evidence>
<dbReference type="Proteomes" id="UP000215914">
    <property type="component" value="Chromosome 6"/>
</dbReference>
<evidence type="ECO:0000256" key="4">
    <source>
        <dbReference type="ARBA" id="ARBA00023015"/>
    </source>
</evidence>
<dbReference type="GO" id="GO:2000134">
    <property type="term" value="P:negative regulation of G1/S transition of mitotic cell cycle"/>
    <property type="evidence" value="ECO:0000318"/>
    <property type="project" value="GO_Central"/>
</dbReference>
<evidence type="ECO:0000259" key="9">
    <source>
        <dbReference type="SMART" id="SM01367"/>
    </source>
</evidence>
<dbReference type="STRING" id="4232.A0A251UHI8"/>